<keyword evidence="3" id="KW-1185">Reference proteome</keyword>
<accession>A0A182SRK0</accession>
<evidence type="ECO:0000313" key="2">
    <source>
        <dbReference type="EnsemblMetazoa" id="AMAM011999-PA"/>
    </source>
</evidence>
<dbReference type="SUPFAM" id="SSF54495">
    <property type="entry name" value="UBC-like"/>
    <property type="match status" value="1"/>
</dbReference>
<dbReference type="Pfam" id="PF00179">
    <property type="entry name" value="UQ_con"/>
    <property type="match status" value="1"/>
</dbReference>
<dbReference type="InterPro" id="IPR016135">
    <property type="entry name" value="UBQ-conjugating_enzyme/RWD"/>
</dbReference>
<feature type="domain" description="UBC core" evidence="1">
    <location>
        <begin position="1"/>
        <end position="126"/>
    </location>
</feature>
<reference evidence="3" key="1">
    <citation type="submission" date="2013-09" db="EMBL/GenBank/DDBJ databases">
        <title>The Genome Sequence of Anopheles maculatus species B.</title>
        <authorList>
            <consortium name="The Broad Institute Genomics Platform"/>
            <person name="Neafsey D.E."/>
            <person name="Besansky N."/>
            <person name="Howell P."/>
            <person name="Walton C."/>
            <person name="Young S.K."/>
            <person name="Zeng Q."/>
            <person name="Gargeya S."/>
            <person name="Fitzgerald M."/>
            <person name="Haas B."/>
            <person name="Abouelleil A."/>
            <person name="Allen A.W."/>
            <person name="Alvarado L."/>
            <person name="Arachchi H.M."/>
            <person name="Berlin A.M."/>
            <person name="Chapman S.B."/>
            <person name="Gainer-Dewar J."/>
            <person name="Goldberg J."/>
            <person name="Griggs A."/>
            <person name="Gujja S."/>
            <person name="Hansen M."/>
            <person name="Howarth C."/>
            <person name="Imamovic A."/>
            <person name="Ireland A."/>
            <person name="Larimer J."/>
            <person name="McCowan C."/>
            <person name="Murphy C."/>
            <person name="Pearson M."/>
            <person name="Poon T.W."/>
            <person name="Priest M."/>
            <person name="Roberts A."/>
            <person name="Saif S."/>
            <person name="Shea T."/>
            <person name="Sisk P."/>
            <person name="Sykes S."/>
            <person name="Wortman J."/>
            <person name="Nusbaum C."/>
            <person name="Birren B."/>
        </authorList>
    </citation>
    <scope>NUCLEOTIDE SEQUENCE [LARGE SCALE GENOMIC DNA]</scope>
    <source>
        <strain evidence="3">maculatus3</strain>
    </source>
</reference>
<dbReference type="EnsemblMetazoa" id="AMAM011999-RA">
    <property type="protein sequence ID" value="AMAM011999-PA"/>
    <property type="gene ID" value="AMAM011999"/>
</dbReference>
<organism evidence="2 3">
    <name type="scientific">Anopheles maculatus</name>
    <dbReference type="NCBI Taxonomy" id="74869"/>
    <lineage>
        <taxon>Eukaryota</taxon>
        <taxon>Metazoa</taxon>
        <taxon>Ecdysozoa</taxon>
        <taxon>Arthropoda</taxon>
        <taxon>Hexapoda</taxon>
        <taxon>Insecta</taxon>
        <taxon>Pterygota</taxon>
        <taxon>Neoptera</taxon>
        <taxon>Endopterygota</taxon>
        <taxon>Diptera</taxon>
        <taxon>Nematocera</taxon>
        <taxon>Culicoidea</taxon>
        <taxon>Culicidae</taxon>
        <taxon>Anophelinae</taxon>
        <taxon>Anopheles</taxon>
        <taxon>Anopheles maculatus group</taxon>
    </lineage>
</organism>
<evidence type="ECO:0000259" key="1">
    <source>
        <dbReference type="PROSITE" id="PS50127"/>
    </source>
</evidence>
<dbReference type="Proteomes" id="UP000075901">
    <property type="component" value="Unassembled WGS sequence"/>
</dbReference>
<protein>
    <recommendedName>
        <fullName evidence="1">UBC core domain-containing protein</fullName>
    </recommendedName>
</protein>
<sequence>MLDGSRNLKIWDCIIPGLPKTAWENGRYKLTVLFSKYHPIVPPICAFWNTIYHPNVMMGSGIVVMDLLEDSWNTSFTITDILISINRLLAYPEMENPVNEEALQCFIYNREEFDVEARIASLETREEEGDYP</sequence>
<dbReference type="SMART" id="SM00212">
    <property type="entry name" value="UBCc"/>
    <property type="match status" value="1"/>
</dbReference>
<dbReference type="VEuPathDB" id="VectorBase:AMAM011999"/>
<dbReference type="AlphaFoldDB" id="A0A182SRK0"/>
<reference evidence="2" key="2">
    <citation type="submission" date="2020-05" db="UniProtKB">
        <authorList>
            <consortium name="EnsemblMetazoa"/>
        </authorList>
    </citation>
    <scope>IDENTIFICATION</scope>
    <source>
        <strain evidence="2">maculatus3</strain>
    </source>
</reference>
<name>A0A182SRK0_9DIPT</name>
<dbReference type="Gene3D" id="3.10.110.10">
    <property type="entry name" value="Ubiquitin Conjugating Enzyme"/>
    <property type="match status" value="1"/>
</dbReference>
<proteinExistence type="predicted"/>
<dbReference type="InterPro" id="IPR000608">
    <property type="entry name" value="UBC"/>
</dbReference>
<evidence type="ECO:0000313" key="3">
    <source>
        <dbReference type="Proteomes" id="UP000075901"/>
    </source>
</evidence>
<dbReference type="InterPro" id="IPR050113">
    <property type="entry name" value="Ub_conjugating_enzyme"/>
</dbReference>
<dbReference type="PANTHER" id="PTHR24067">
    <property type="entry name" value="UBIQUITIN-CONJUGATING ENZYME E2"/>
    <property type="match status" value="1"/>
</dbReference>
<dbReference type="PROSITE" id="PS50127">
    <property type="entry name" value="UBC_2"/>
    <property type="match status" value="1"/>
</dbReference>